<name>A0ABX4HDZ8_9GAMM</name>
<proteinExistence type="predicted"/>
<evidence type="ECO:0000256" key="1">
    <source>
        <dbReference type="SAM" id="Phobius"/>
    </source>
</evidence>
<keyword evidence="1" id="KW-1133">Transmembrane helix</keyword>
<dbReference type="EMBL" id="NSKA01000007">
    <property type="protein sequence ID" value="PAU70633.1"/>
    <property type="molecule type" value="Genomic_DNA"/>
</dbReference>
<organism evidence="2 3">
    <name type="scientific">Vreelandella alkaliphila</name>
    <dbReference type="NCBI Taxonomy" id="272774"/>
    <lineage>
        <taxon>Bacteria</taxon>
        <taxon>Pseudomonadati</taxon>
        <taxon>Pseudomonadota</taxon>
        <taxon>Gammaproteobacteria</taxon>
        <taxon>Oceanospirillales</taxon>
        <taxon>Halomonadaceae</taxon>
        <taxon>Vreelandella</taxon>
    </lineage>
</organism>
<keyword evidence="1" id="KW-0812">Transmembrane</keyword>
<comment type="caution">
    <text evidence="2">The sequence shown here is derived from an EMBL/GenBank/DDBJ whole genome shotgun (WGS) entry which is preliminary data.</text>
</comment>
<evidence type="ECO:0000313" key="3">
    <source>
        <dbReference type="Proteomes" id="UP000218675"/>
    </source>
</evidence>
<evidence type="ECO:0000313" key="2">
    <source>
        <dbReference type="EMBL" id="PAU70633.1"/>
    </source>
</evidence>
<accession>A0ABX4HDZ8</accession>
<reference evidence="2 3" key="1">
    <citation type="submission" date="2017-08" db="EMBL/GenBank/DDBJ databases">
        <title>Halomonas binhaiensis sp. nov., isolated from saline alkaline soil.</title>
        <authorList>
            <person name="Wang D."/>
            <person name="Zhang G."/>
        </authorList>
    </citation>
    <scope>NUCLEOTIDE SEQUENCE [LARGE SCALE GENOMIC DNA]</scope>
    <source>
        <strain evidence="2 3">WN018</strain>
    </source>
</reference>
<sequence>MGAGFWKGLASIKSDRFCLHSLAPIGVEPKKGGFNSATVTGTLLVDILFGTNILPQIWLIVFIFLLFAIGRSVQAIVRGYVQEYQTSKEVRQ</sequence>
<feature type="transmembrane region" description="Helical" evidence="1">
    <location>
        <begin position="53"/>
        <end position="70"/>
    </location>
</feature>
<protein>
    <submittedName>
        <fullName evidence="2">Uncharacterized protein</fullName>
    </submittedName>
</protein>
<dbReference type="Proteomes" id="UP000218675">
    <property type="component" value="Unassembled WGS sequence"/>
</dbReference>
<gene>
    <name evidence="2" type="ORF">CK497_16900</name>
</gene>
<keyword evidence="3" id="KW-1185">Reference proteome</keyword>
<keyword evidence="1" id="KW-0472">Membrane</keyword>